<feature type="compositionally biased region" description="Basic and acidic residues" evidence="1">
    <location>
        <begin position="496"/>
        <end position="505"/>
    </location>
</feature>
<dbReference type="RefSeq" id="WP_189223950.1">
    <property type="nucleotide sequence ID" value="NZ_BMRG01000005.1"/>
</dbReference>
<keyword evidence="3" id="KW-1185">Reference proteome</keyword>
<dbReference type="EMBL" id="BMRG01000005">
    <property type="protein sequence ID" value="GGP56496.1"/>
    <property type="molecule type" value="Genomic_DNA"/>
</dbReference>
<feature type="compositionally biased region" description="Gly residues" evidence="1">
    <location>
        <begin position="306"/>
        <end position="323"/>
    </location>
</feature>
<feature type="compositionally biased region" description="Gly residues" evidence="1">
    <location>
        <begin position="455"/>
        <end position="492"/>
    </location>
</feature>
<proteinExistence type="predicted"/>
<protein>
    <recommendedName>
        <fullName evidence="4">PPE family protein</fullName>
    </recommendedName>
</protein>
<organism evidence="2 3">
    <name type="scientific">Saccharothrix coeruleofusca</name>
    <dbReference type="NCBI Taxonomy" id="33919"/>
    <lineage>
        <taxon>Bacteria</taxon>
        <taxon>Bacillati</taxon>
        <taxon>Actinomycetota</taxon>
        <taxon>Actinomycetes</taxon>
        <taxon>Pseudonocardiales</taxon>
        <taxon>Pseudonocardiaceae</taxon>
        <taxon>Saccharothrix</taxon>
    </lineage>
</organism>
<accession>A0A918EDD2</accession>
<evidence type="ECO:0000313" key="3">
    <source>
        <dbReference type="Proteomes" id="UP000639606"/>
    </source>
</evidence>
<feature type="region of interest" description="Disordered" evidence="1">
    <location>
        <begin position="1"/>
        <end position="27"/>
    </location>
</feature>
<dbReference type="Proteomes" id="UP000639606">
    <property type="component" value="Unassembled WGS sequence"/>
</dbReference>
<feature type="region of interest" description="Disordered" evidence="1">
    <location>
        <begin position="445"/>
        <end position="529"/>
    </location>
</feature>
<dbReference type="Gene3D" id="1.20.1260.20">
    <property type="entry name" value="PPE superfamily"/>
    <property type="match status" value="1"/>
</dbReference>
<dbReference type="SUPFAM" id="SSF140459">
    <property type="entry name" value="PE/PPE dimer-like"/>
    <property type="match status" value="1"/>
</dbReference>
<evidence type="ECO:0000256" key="1">
    <source>
        <dbReference type="SAM" id="MobiDB-lite"/>
    </source>
</evidence>
<comment type="caution">
    <text evidence="2">The sequence shown here is derived from an EMBL/GenBank/DDBJ whole genome shotgun (WGS) entry which is preliminary data.</text>
</comment>
<feature type="compositionally biased region" description="Gly residues" evidence="1">
    <location>
        <begin position="262"/>
        <end position="276"/>
    </location>
</feature>
<dbReference type="InterPro" id="IPR038332">
    <property type="entry name" value="PPE_sf"/>
</dbReference>
<feature type="region of interest" description="Disordered" evidence="1">
    <location>
        <begin position="255"/>
        <end position="415"/>
    </location>
</feature>
<reference evidence="2" key="2">
    <citation type="submission" date="2020-09" db="EMBL/GenBank/DDBJ databases">
        <authorList>
            <person name="Sun Q."/>
            <person name="Ohkuma M."/>
        </authorList>
    </citation>
    <scope>NUCLEOTIDE SEQUENCE</scope>
    <source>
        <strain evidence="2">JCM 3313</strain>
    </source>
</reference>
<sequence>MTSPNSQPSQGDNHHATRVTYAGQNEAELRAEYERERDANGPFGVLTTFDDYIRYKQQSAQYHQQQEQNLEQVVESYRPPMSPAGSFYMGYDHKALKSMVTENMDPASANEQGEAWTKIGNTLVDLQNNLTKATETSKGAWQGQAAEAAQGYFTSVAAWSGNAAQAAQLTGNKLYSQRTAAETAKNSMPEPVEFSTADAYKMFFSEPNPFKWAETIDKIEQKFEEKQQAHERAAEVMTTMSTSFQEAGSTMPAFAPPPPMQGTGGSGESVGTGTGEISGRPTMPSSVGTGTGTGTGTGADLSSSGSGFGSGFTGGSGTGGTGGNTNQSWTPGTGGGTGGTGGGGGGGGGTGGGGGYPGPGGWVPPVPPGPGQGRPGPGTPTGRPPGLGGSGGPGRGGPGGGGLPGGGRGGLGGAGGGGLGGPGGMAAAGGRGGFGPGGLGGAPGAGVLGDAGRSGAAGFGPTGSGPAGGFGPAGAGRGGPGGMAAGGMGGAPARGQGDEDKEHKSASYLVETEDVFGDGTMVAPPVIGG</sequence>
<reference evidence="2" key="1">
    <citation type="journal article" date="2014" name="Int. J. Syst. Evol. Microbiol.">
        <title>Complete genome sequence of Corynebacterium casei LMG S-19264T (=DSM 44701T), isolated from a smear-ripened cheese.</title>
        <authorList>
            <consortium name="US DOE Joint Genome Institute (JGI-PGF)"/>
            <person name="Walter F."/>
            <person name="Albersmeier A."/>
            <person name="Kalinowski J."/>
            <person name="Ruckert C."/>
        </authorList>
    </citation>
    <scope>NUCLEOTIDE SEQUENCE</scope>
    <source>
        <strain evidence="2">JCM 3313</strain>
    </source>
</reference>
<dbReference type="AlphaFoldDB" id="A0A918EDD2"/>
<name>A0A918EDD2_9PSEU</name>
<gene>
    <name evidence="2" type="ORF">GCM10010185_30820</name>
</gene>
<feature type="compositionally biased region" description="Gly residues" evidence="1">
    <location>
        <begin position="385"/>
        <end position="415"/>
    </location>
</feature>
<feature type="compositionally biased region" description="Polar residues" evidence="1">
    <location>
        <begin position="1"/>
        <end position="11"/>
    </location>
</feature>
<evidence type="ECO:0008006" key="4">
    <source>
        <dbReference type="Google" id="ProtNLM"/>
    </source>
</evidence>
<feature type="compositionally biased region" description="Gly residues" evidence="1">
    <location>
        <begin position="332"/>
        <end position="361"/>
    </location>
</feature>
<evidence type="ECO:0000313" key="2">
    <source>
        <dbReference type="EMBL" id="GGP56496.1"/>
    </source>
</evidence>
<feature type="compositionally biased region" description="Low complexity" evidence="1">
    <location>
        <begin position="277"/>
        <end position="288"/>
    </location>
</feature>